<evidence type="ECO:0000313" key="2">
    <source>
        <dbReference type="EMBL" id="KAF7361560.1"/>
    </source>
</evidence>
<feature type="transmembrane region" description="Helical" evidence="1">
    <location>
        <begin position="21"/>
        <end position="42"/>
    </location>
</feature>
<dbReference type="EMBL" id="JACAZH010000008">
    <property type="protein sequence ID" value="KAF7361560.1"/>
    <property type="molecule type" value="Genomic_DNA"/>
</dbReference>
<dbReference type="PANTHER" id="PTHR35041">
    <property type="entry name" value="MEDIATOR OF RNA POLYMERASE II TRANSCRIPTION SUBUNIT 1"/>
    <property type="match status" value="1"/>
</dbReference>
<organism evidence="2 3">
    <name type="scientific">Mycena sanguinolenta</name>
    <dbReference type="NCBI Taxonomy" id="230812"/>
    <lineage>
        <taxon>Eukaryota</taxon>
        <taxon>Fungi</taxon>
        <taxon>Dikarya</taxon>
        <taxon>Basidiomycota</taxon>
        <taxon>Agaricomycotina</taxon>
        <taxon>Agaricomycetes</taxon>
        <taxon>Agaricomycetidae</taxon>
        <taxon>Agaricales</taxon>
        <taxon>Marasmiineae</taxon>
        <taxon>Mycenaceae</taxon>
        <taxon>Mycena</taxon>
    </lineage>
</organism>
<name>A0A8H6YI38_9AGAR</name>
<keyword evidence="1" id="KW-0812">Transmembrane</keyword>
<accession>A0A8H6YI38</accession>
<comment type="caution">
    <text evidence="2">The sequence shown here is derived from an EMBL/GenBank/DDBJ whole genome shotgun (WGS) entry which is preliminary data.</text>
</comment>
<protein>
    <submittedName>
        <fullName evidence="2">Uncharacterized protein</fullName>
    </submittedName>
</protein>
<dbReference type="PANTHER" id="PTHR35041:SF6">
    <property type="entry name" value="FORMYLMETHIONINE DEFORMYLASE-LIKE PROTEIN-RELATED"/>
    <property type="match status" value="1"/>
</dbReference>
<keyword evidence="1" id="KW-0472">Membrane</keyword>
<gene>
    <name evidence="2" type="ORF">MSAN_01189900</name>
</gene>
<evidence type="ECO:0000313" key="3">
    <source>
        <dbReference type="Proteomes" id="UP000623467"/>
    </source>
</evidence>
<keyword evidence="3" id="KW-1185">Reference proteome</keyword>
<sequence length="573" mass="61328">MHTRQYVAQTRAHGHGGYLSPLLKIVLAWLAAAALAIGHHLFNASLNGRIVPTTGSRLHGIQSQAGASAIGTTFAFLVSALLGVSAGTAFLQCAWRLVRQRSFTVAGLDALWSSPHNPLAFLSIDFWKTGRGLVVIATLSWAFPLVVTFAPGTLGVETQINTASEECVVQTYDLELSTALHEELGNALQSYTQPSVLANRTVAATLFGGQPFSPTSPCSGNCSYLLSVNAPSFSCSPGVQNSSTLTWISTSIHTPLYVADTFDASPSLNPYLGWDFVGHYADYSAFIPVSTGDTIPQGINFTCIAYNSTYHLNYTFLGSIPHVSIDQIVRDKPASQISPPTTAGENSTFNENSGTHSAWFNATTNTYALVSSMYNYIIGNATMEESIESAKFVFAPPTLSVTQTNLVSSVNSNGDIGWADVPSAVESLLQNITLSLLTVDPSQTTNTNCSSTNLVPHFAYNARRLWLVYGLGLGLSMLCAIVGIVALFQNEFGATGSFSDFLAATRNAELNDLDLGKHVRLRYGPLKNGGGRYAFAQPENLGGNRPVPWHGNVDVGEEETVFLPESLYAGVVR</sequence>
<keyword evidence="1" id="KW-1133">Transmembrane helix</keyword>
<feature type="transmembrane region" description="Helical" evidence="1">
    <location>
        <begin position="67"/>
        <end position="91"/>
    </location>
</feature>
<dbReference type="Proteomes" id="UP000623467">
    <property type="component" value="Unassembled WGS sequence"/>
</dbReference>
<feature type="transmembrane region" description="Helical" evidence="1">
    <location>
        <begin position="466"/>
        <end position="488"/>
    </location>
</feature>
<dbReference type="OrthoDB" id="3198553at2759"/>
<evidence type="ECO:0000256" key="1">
    <source>
        <dbReference type="SAM" id="Phobius"/>
    </source>
</evidence>
<reference evidence="2" key="1">
    <citation type="submission" date="2020-05" db="EMBL/GenBank/DDBJ databases">
        <title>Mycena genomes resolve the evolution of fungal bioluminescence.</title>
        <authorList>
            <person name="Tsai I.J."/>
        </authorList>
    </citation>
    <scope>NUCLEOTIDE SEQUENCE</scope>
    <source>
        <strain evidence="2">160909Yilan</strain>
    </source>
</reference>
<proteinExistence type="predicted"/>
<dbReference type="AlphaFoldDB" id="A0A8H6YI38"/>